<evidence type="ECO:0000313" key="1">
    <source>
        <dbReference type="Ensembl" id="ENSXMAP00000009900.1"/>
    </source>
</evidence>
<dbReference type="InParanoid" id="M4A606"/>
<accession>M4A606</accession>
<dbReference type="GO" id="GO:0043524">
    <property type="term" value="P:negative regulation of neuron apoptotic process"/>
    <property type="evidence" value="ECO:0007669"/>
    <property type="project" value="InterPro"/>
</dbReference>
<keyword evidence="2" id="KW-1185">Reference proteome</keyword>
<dbReference type="InterPro" id="IPR009079">
    <property type="entry name" value="4_helix_cytokine-like_core"/>
</dbReference>
<dbReference type="PANTHER" id="PTHR15196">
    <property type="entry name" value="CILIARY NEUROTROPHIC FACTOR"/>
    <property type="match status" value="1"/>
</dbReference>
<dbReference type="STRING" id="8083.ENSXMAP00000009900"/>
<dbReference type="InterPro" id="IPR000151">
    <property type="entry name" value="Ciliary_neurotrophic_fac_CNTF"/>
</dbReference>
<name>M4A606_XIPMA</name>
<dbReference type="OMA" id="DKLWRLH"/>
<reference evidence="1" key="4">
    <citation type="submission" date="2025-09" db="UniProtKB">
        <authorList>
            <consortium name="Ensembl"/>
        </authorList>
    </citation>
    <scope>IDENTIFICATION</scope>
    <source>
        <strain evidence="1">JP 163 A</strain>
    </source>
</reference>
<evidence type="ECO:0000313" key="2">
    <source>
        <dbReference type="Proteomes" id="UP000002852"/>
    </source>
</evidence>
<dbReference type="GO" id="GO:0005127">
    <property type="term" value="F:ciliary neurotrophic factor receptor binding"/>
    <property type="evidence" value="ECO:0007669"/>
    <property type="project" value="InterPro"/>
</dbReference>
<proteinExistence type="predicted"/>
<dbReference type="Ensembl" id="ENSXMAT00000009914.2">
    <property type="protein sequence ID" value="ENSXMAP00000009900.1"/>
    <property type="gene ID" value="ENSXMAG00000009887.2"/>
</dbReference>
<dbReference type="GO" id="GO:0070120">
    <property type="term" value="P:ciliary neurotrophic factor-mediated signaling pathway"/>
    <property type="evidence" value="ECO:0007669"/>
    <property type="project" value="InterPro"/>
</dbReference>
<dbReference type="GeneTree" id="ENSGT00540000073610"/>
<dbReference type="HOGENOM" id="CLU_1421052_0_0_1"/>
<dbReference type="Proteomes" id="UP000002852">
    <property type="component" value="Unassembled WGS sequence"/>
</dbReference>
<sequence>MGNVMMAVSRTKVTAVTNLAALVEHECTNLLILYRKQENLPEDMESDRLVFISHPSSQLDTKSKLQSLHTGLGKCYSLLERAIALEEEELDGVETTEYKNTRGRLKGELLNLLKSTGGLLKAAGGKPIKVLDDSEPYQPSNLFHLKLWVYSVLMEVKFWSSTAIALLRELQAVAAKEPPKKSKKSTRSTRR</sequence>
<organism evidence="1 2">
    <name type="scientific">Xiphophorus maculatus</name>
    <name type="common">Southern platyfish</name>
    <name type="synonym">Platypoecilus maculatus</name>
    <dbReference type="NCBI Taxonomy" id="8083"/>
    <lineage>
        <taxon>Eukaryota</taxon>
        <taxon>Metazoa</taxon>
        <taxon>Chordata</taxon>
        <taxon>Craniata</taxon>
        <taxon>Vertebrata</taxon>
        <taxon>Euteleostomi</taxon>
        <taxon>Actinopterygii</taxon>
        <taxon>Neopterygii</taxon>
        <taxon>Teleostei</taxon>
        <taxon>Neoteleostei</taxon>
        <taxon>Acanthomorphata</taxon>
        <taxon>Ovalentaria</taxon>
        <taxon>Atherinomorphae</taxon>
        <taxon>Cyprinodontiformes</taxon>
        <taxon>Poeciliidae</taxon>
        <taxon>Poeciliinae</taxon>
        <taxon>Xiphophorus</taxon>
    </lineage>
</organism>
<reference evidence="2" key="2">
    <citation type="journal article" date="2013" name="Nat. Genet.">
        <title>The genome of the platyfish, Xiphophorus maculatus, provides insights into evolutionary adaptation and several complex traits.</title>
        <authorList>
            <person name="Schartl M."/>
            <person name="Walter R.B."/>
            <person name="Shen Y."/>
            <person name="Garcia T."/>
            <person name="Catchen J."/>
            <person name="Amores A."/>
            <person name="Braasch I."/>
            <person name="Chalopin D."/>
            <person name="Volff J.N."/>
            <person name="Lesch K.P."/>
            <person name="Bisazza A."/>
            <person name="Minx P."/>
            <person name="Hillier L."/>
            <person name="Wilson R.K."/>
            <person name="Fuerstenberg S."/>
            <person name="Boore J."/>
            <person name="Searle S."/>
            <person name="Postlethwait J.H."/>
            <person name="Warren W.C."/>
        </authorList>
    </citation>
    <scope>NUCLEOTIDE SEQUENCE [LARGE SCALE GENOMIC DNA]</scope>
    <source>
        <strain evidence="2">JP 163 A</strain>
    </source>
</reference>
<protein>
    <submittedName>
        <fullName evidence="1">Ciliary neurotrophic factor</fullName>
    </submittedName>
</protein>
<reference evidence="2" key="1">
    <citation type="submission" date="2012-01" db="EMBL/GenBank/DDBJ databases">
        <authorList>
            <person name="Walter R."/>
            <person name="Schartl M."/>
            <person name="Warren W."/>
        </authorList>
    </citation>
    <scope>NUCLEOTIDE SEQUENCE [LARGE SCALE GENOMIC DNA]</scope>
    <source>
        <strain evidence="2">JP 163 A</strain>
    </source>
</reference>
<reference evidence="1" key="3">
    <citation type="submission" date="2025-08" db="UniProtKB">
        <authorList>
            <consortium name="Ensembl"/>
        </authorList>
    </citation>
    <scope>IDENTIFICATION</scope>
    <source>
        <strain evidence="1">JP 163 A</strain>
    </source>
</reference>
<dbReference type="PANTHER" id="PTHR15196:SF1">
    <property type="entry name" value="CILIARY NEUROTROPHIC FACTOR"/>
    <property type="match status" value="1"/>
</dbReference>
<dbReference type="AlphaFoldDB" id="M4A606"/>
<dbReference type="Gene3D" id="1.20.1250.10">
    <property type="match status" value="1"/>
</dbReference>